<evidence type="ECO:0000313" key="5">
    <source>
        <dbReference type="Proteomes" id="UP001050691"/>
    </source>
</evidence>
<dbReference type="SMART" id="SM00364">
    <property type="entry name" value="LRR_BAC"/>
    <property type="match status" value="6"/>
</dbReference>
<evidence type="ECO:0000256" key="2">
    <source>
        <dbReference type="ARBA" id="ARBA00022737"/>
    </source>
</evidence>
<accession>A0AAV4ZY52</accession>
<organism evidence="4 5">
    <name type="scientific">Clathrus columnatus</name>
    <dbReference type="NCBI Taxonomy" id="1419009"/>
    <lineage>
        <taxon>Eukaryota</taxon>
        <taxon>Fungi</taxon>
        <taxon>Dikarya</taxon>
        <taxon>Basidiomycota</taxon>
        <taxon>Agaricomycotina</taxon>
        <taxon>Agaricomycetes</taxon>
        <taxon>Phallomycetidae</taxon>
        <taxon>Phallales</taxon>
        <taxon>Clathraceae</taxon>
        <taxon>Clathrus</taxon>
    </lineage>
</organism>
<dbReference type="InterPro" id="IPR032675">
    <property type="entry name" value="LRR_dom_sf"/>
</dbReference>
<sequence length="822" mass="89426">MSVPRQTTTTTSSRTRIPIKSSIPQLTASSSVKTPAVKPTIGAGTTPALGASLSRTKPTVSSTSTSTQKTRTTNTNNLPVPKSPASRNSKTPSPSKSRPTHLQTSQTRRPVSPSPAPSESKPPLSIREAIALKRAEAKKAQSSGTKTLNRPISIDEFSLPNQAQQVVVDEVELSRWSIRESIERARSSGSLNLSSRALHSIPSSLFEIHLGVTPEPLENAPKESDEVLLMGKAKERKDTAWFEVVDLTVLKLRDNAIIAIQPEISLFGSLKVLELRNNQLTSLPDSLTDLINLVTLDVSGNQLTSLPPNIATLPLLTTLDVSSNQLTSLSLSIMSSPVTSPTTTSFFSPVQIDRASRPLPSLKQLLASNNKIQAITLPTDDLPTEVNKIDLSYNPLGNGDTNAKAAKLFIHSLSKLPKLKQLILEATELNDRCFDFTPPSSTGQGSGNGVENNKLFRTLELLDLGKTKVTEKVQSISSGRPVSFEGEAIEGGVRVILGNRIQKEAWEIEAEKRTRKTNVNAAKFAEADLPPTPPKSPVSPTDVAGTHGNGQSLAHYYTSTSQTLSLPKALPPSHNRSRSLAATVSMNDRSDPTVPVQTLPLSLILVQPFANSLTCLILSNRRADPSFIVPEVFFTSLTESMNKDLEKETEPYFPHLQELRLDGCSLGDITNISTPTQKTKKEPLFNVINHLFPTLAILDLCDNRLTHVNGINALLIPSKSNSSLRHRSKGLKAVRLRGNKLADLSGLEDVANTLRKDGKVEGWSLEELDLRENEIARLPPILGFLSLDVMLVEGNIFRVPSRRVWEVDGTKGLLTWLKGRVE</sequence>
<dbReference type="GO" id="GO:0005737">
    <property type="term" value="C:cytoplasm"/>
    <property type="evidence" value="ECO:0007669"/>
    <property type="project" value="TreeGrafter"/>
</dbReference>
<dbReference type="SUPFAM" id="SSF52047">
    <property type="entry name" value="RNI-like"/>
    <property type="match status" value="1"/>
</dbReference>
<feature type="compositionally biased region" description="Low complexity" evidence="3">
    <location>
        <begin position="1"/>
        <end position="24"/>
    </location>
</feature>
<keyword evidence="2" id="KW-0677">Repeat</keyword>
<dbReference type="EMBL" id="BPWL01000002">
    <property type="protein sequence ID" value="GJJ07186.1"/>
    <property type="molecule type" value="Genomic_DNA"/>
</dbReference>
<dbReference type="SMART" id="SM00369">
    <property type="entry name" value="LRR_TYP"/>
    <property type="match status" value="6"/>
</dbReference>
<dbReference type="Proteomes" id="UP001050691">
    <property type="component" value="Unassembled WGS sequence"/>
</dbReference>
<proteinExistence type="predicted"/>
<dbReference type="SUPFAM" id="SSF52058">
    <property type="entry name" value="L domain-like"/>
    <property type="match status" value="1"/>
</dbReference>
<evidence type="ECO:0008006" key="6">
    <source>
        <dbReference type="Google" id="ProtNLM"/>
    </source>
</evidence>
<dbReference type="PROSITE" id="PS51450">
    <property type="entry name" value="LRR"/>
    <property type="match status" value="4"/>
</dbReference>
<dbReference type="InterPro" id="IPR050216">
    <property type="entry name" value="LRR_domain-containing"/>
</dbReference>
<reference evidence="4" key="1">
    <citation type="submission" date="2021-10" db="EMBL/GenBank/DDBJ databases">
        <title>De novo Genome Assembly of Clathrus columnatus (Basidiomycota, Fungi) Using Illumina and Nanopore Sequence Data.</title>
        <authorList>
            <person name="Ogiso-Tanaka E."/>
            <person name="Itagaki H."/>
            <person name="Hosoya T."/>
            <person name="Hosaka K."/>
        </authorList>
    </citation>
    <scope>NUCLEOTIDE SEQUENCE</scope>
    <source>
        <strain evidence="4">MO-923</strain>
    </source>
</reference>
<keyword evidence="5" id="KW-1185">Reference proteome</keyword>
<feature type="region of interest" description="Disordered" evidence="3">
    <location>
        <begin position="526"/>
        <end position="551"/>
    </location>
</feature>
<feature type="compositionally biased region" description="Low complexity" evidence="3">
    <location>
        <begin position="86"/>
        <end position="97"/>
    </location>
</feature>
<dbReference type="Gene3D" id="3.80.10.10">
    <property type="entry name" value="Ribonuclease Inhibitor"/>
    <property type="match status" value="2"/>
</dbReference>
<dbReference type="Pfam" id="PF13855">
    <property type="entry name" value="LRR_8"/>
    <property type="match status" value="1"/>
</dbReference>
<dbReference type="InterPro" id="IPR003591">
    <property type="entry name" value="Leu-rich_rpt_typical-subtyp"/>
</dbReference>
<evidence type="ECO:0000313" key="4">
    <source>
        <dbReference type="EMBL" id="GJJ07186.1"/>
    </source>
</evidence>
<dbReference type="AlphaFoldDB" id="A0AAV4ZY52"/>
<name>A0AAV4ZY52_9AGAM</name>
<feature type="compositionally biased region" description="Low complexity" evidence="3">
    <location>
        <begin position="54"/>
        <end position="76"/>
    </location>
</feature>
<evidence type="ECO:0000256" key="3">
    <source>
        <dbReference type="SAM" id="MobiDB-lite"/>
    </source>
</evidence>
<dbReference type="PANTHER" id="PTHR48051">
    <property type="match status" value="1"/>
</dbReference>
<dbReference type="InterPro" id="IPR001611">
    <property type="entry name" value="Leu-rich_rpt"/>
</dbReference>
<dbReference type="PANTHER" id="PTHR48051:SF1">
    <property type="entry name" value="RAS SUPPRESSOR PROTEIN 1"/>
    <property type="match status" value="1"/>
</dbReference>
<keyword evidence="1" id="KW-0433">Leucine-rich repeat</keyword>
<evidence type="ECO:0000256" key="1">
    <source>
        <dbReference type="ARBA" id="ARBA00022614"/>
    </source>
</evidence>
<gene>
    <name evidence="4" type="ORF">Clacol_001386</name>
</gene>
<protein>
    <recommendedName>
        <fullName evidence="6">Leucine-rich repeat-containing protein 40</fullName>
    </recommendedName>
</protein>
<feature type="region of interest" description="Disordered" evidence="3">
    <location>
        <begin position="1"/>
        <end position="124"/>
    </location>
</feature>
<comment type="caution">
    <text evidence="4">The sequence shown here is derived from an EMBL/GenBank/DDBJ whole genome shotgun (WGS) entry which is preliminary data.</text>
</comment>